<dbReference type="InterPro" id="IPR002110">
    <property type="entry name" value="Ankyrin_rpt"/>
</dbReference>
<dbReference type="PROSITE" id="PS50088">
    <property type="entry name" value="ANK_REPEAT"/>
    <property type="match status" value="1"/>
</dbReference>
<feature type="region of interest" description="Disordered" evidence="4">
    <location>
        <begin position="193"/>
        <end position="215"/>
    </location>
</feature>
<keyword evidence="6" id="KW-1185">Reference proteome</keyword>
<keyword evidence="1" id="KW-0677">Repeat</keyword>
<organism evidence="5 6">
    <name type="scientific">Arenimonas caeni</name>
    <dbReference type="NCBI Taxonomy" id="2058085"/>
    <lineage>
        <taxon>Bacteria</taxon>
        <taxon>Pseudomonadati</taxon>
        <taxon>Pseudomonadota</taxon>
        <taxon>Gammaproteobacteria</taxon>
        <taxon>Lysobacterales</taxon>
        <taxon>Lysobacteraceae</taxon>
        <taxon>Arenimonas</taxon>
    </lineage>
</organism>
<dbReference type="Gene3D" id="3.90.930.1">
    <property type="match status" value="1"/>
</dbReference>
<dbReference type="InterPro" id="IPR050745">
    <property type="entry name" value="Multifunctional_regulatory"/>
</dbReference>
<comment type="caution">
    <text evidence="5">The sequence shown here is derived from an EMBL/GenBank/DDBJ whole genome shotgun (WGS) entry which is preliminary data.</text>
</comment>
<dbReference type="Proteomes" id="UP000241736">
    <property type="component" value="Unassembled WGS sequence"/>
</dbReference>
<evidence type="ECO:0000256" key="2">
    <source>
        <dbReference type="ARBA" id="ARBA00023043"/>
    </source>
</evidence>
<dbReference type="Pfam" id="PF07661">
    <property type="entry name" value="MORN_2"/>
    <property type="match status" value="1"/>
</dbReference>
<evidence type="ECO:0000256" key="3">
    <source>
        <dbReference type="PROSITE-ProRule" id="PRU00023"/>
    </source>
</evidence>
<dbReference type="PROSITE" id="PS50297">
    <property type="entry name" value="ANK_REP_REGION"/>
    <property type="match status" value="1"/>
</dbReference>
<evidence type="ECO:0000256" key="1">
    <source>
        <dbReference type="ARBA" id="ARBA00022737"/>
    </source>
</evidence>
<dbReference type="EMBL" id="PVLF01000002">
    <property type="protein sequence ID" value="PRH83391.1"/>
    <property type="molecule type" value="Genomic_DNA"/>
</dbReference>
<sequence>MAAIVLGLAGCTTEHELTEAEFERLISSGKDVLEIEGEPFTGILVVRNGEKTKARFEFSDGYVDGVQEMFHANGEPQSRQVVYWDKEKERPVKDGVQQEWNPDGILVSRHEYDEGEAELVETWCDDGKDKGRKEFDDGKLRLEKTWSCDTGKLVGEAHFNAEGEPEGEQRAWSPEGQLVGRSHYVAGEKQGLRETWHPDGKPASRGEYRADKPVGKHEAWNEAGDLVESGTYGEDGEKTGLWTEKYGDSSRLVHYGPDGFISPGVSETFVRAIAGDRANAETARFLLDEGQVKVDDGLPAGYNGDPVAGRFSFPVSRWTYPVVVAHPDVLPVLLAGGADINQADSEGQTRLLRCVRQFKGVQGRSWEAGCRPDELAGLVEKGARAGIATREGRNPLHLLVLDTKRKDSDMWGRRVGAASAARAQALALLVKAGADPNGADREGHTPLSLALQSRRADLVAALLAAGAKADGAAAGGTRAVHWTVLVDANRYEIDGNFLAEVIPMLAQAGADVSAPMDWDGEQVSLRDLAVRHGLVDVAKVLDASK</sequence>
<dbReference type="SUPFAM" id="SSF82185">
    <property type="entry name" value="Histone H3 K4-specific methyltransferase SET7/9 N-terminal domain"/>
    <property type="match status" value="2"/>
</dbReference>
<accession>A0A2P6MBP2</accession>
<dbReference type="InterPro" id="IPR011652">
    <property type="entry name" value="MORN_2"/>
</dbReference>
<proteinExistence type="predicted"/>
<dbReference type="InterPro" id="IPR036770">
    <property type="entry name" value="Ankyrin_rpt-contain_sf"/>
</dbReference>
<dbReference type="SUPFAM" id="SSF48403">
    <property type="entry name" value="Ankyrin repeat"/>
    <property type="match status" value="1"/>
</dbReference>
<dbReference type="PANTHER" id="PTHR24189:SF50">
    <property type="entry name" value="ANKYRIN REPEAT AND SOCS BOX PROTEIN 2"/>
    <property type="match status" value="1"/>
</dbReference>
<feature type="repeat" description="ANK" evidence="3">
    <location>
        <begin position="442"/>
        <end position="474"/>
    </location>
</feature>
<name>A0A2P6MBP2_9GAMM</name>
<keyword evidence="2 3" id="KW-0040">ANK repeat</keyword>
<protein>
    <submittedName>
        <fullName evidence="5">Uncharacterized protein</fullName>
    </submittedName>
</protein>
<dbReference type="AlphaFoldDB" id="A0A2P6MBP2"/>
<evidence type="ECO:0000313" key="6">
    <source>
        <dbReference type="Proteomes" id="UP000241736"/>
    </source>
</evidence>
<dbReference type="Gene3D" id="1.25.40.20">
    <property type="entry name" value="Ankyrin repeat-containing domain"/>
    <property type="match status" value="1"/>
</dbReference>
<evidence type="ECO:0000313" key="5">
    <source>
        <dbReference type="EMBL" id="PRH83391.1"/>
    </source>
</evidence>
<gene>
    <name evidence="5" type="ORF">C6N40_01705</name>
</gene>
<evidence type="ECO:0000256" key="4">
    <source>
        <dbReference type="SAM" id="MobiDB-lite"/>
    </source>
</evidence>
<reference evidence="5 6" key="1">
    <citation type="submission" date="2018-03" db="EMBL/GenBank/DDBJ databases">
        <title>Arenimonas caeni sp. nov., isolated from activated sludge.</title>
        <authorList>
            <person name="Liu H."/>
        </authorList>
    </citation>
    <scope>NUCLEOTIDE SEQUENCE [LARGE SCALE GENOMIC DNA]</scope>
    <source>
        <strain evidence="6">z29</strain>
    </source>
</reference>
<dbReference type="PANTHER" id="PTHR24189">
    <property type="entry name" value="MYOTROPHIN"/>
    <property type="match status" value="1"/>
</dbReference>